<proteinExistence type="predicted"/>
<name>A0ABS9TDF8_9PSEU</name>
<feature type="region of interest" description="Disordered" evidence="1">
    <location>
        <begin position="605"/>
        <end position="625"/>
    </location>
</feature>
<gene>
    <name evidence="2" type="ORF">MMF94_12895</name>
</gene>
<dbReference type="Proteomes" id="UP001299970">
    <property type="component" value="Unassembled WGS sequence"/>
</dbReference>
<sequence length="625" mass="66038">MLDVGPANQNGEDHDLAVFVDRLAAAGSDPATASAKQQIRRSIAAGEPPPGLRRLAEALAASVGELPPPQRHPAEDSRSIVAAMRDNTLVVLEEFDPAAVAGAVAALLADGRRVVVTATDAGELGAVRTAMPADAAARALDGLPPLTPAELRELRRLLATSTPERRARAGQELPADGLLPAPHEVAALCAQADWNNSVSNRASMVPALLSNLDPERRNAVTSVARCVSRSLGALPPRTEHTWMRGLLSHLIYGQNRAPFDRMLEDTAQAVAVLDRARYLPPVSFSATPPPGALDVLRRYREYLESGGRARSYFRNSVQREVRAILAPARVGPRAPETADDVQRVIEHLELGERRHRIHLGCMELGLPTPRNESELSELAEGLVKVAAAARSVGALRHDVLFLAPDSPLSVPDVESAEEIAGAILEYADHGGAIMAERRLDSIAGELTARGGADQPPEYDHAVVALRKRDANAYAAAFDALAGARRDVHDENLQATLLQRLGAGAPELAEAWTALAQKDPAALGVASFVPVEALLAAVPPADSADVVLVLDASELGVERLLLTAIAPRMVAVVAPDDQPSDTPSLLSVLRRASALVIRRESKGGGGRVVPLNGGNRKTAPASWAAT</sequence>
<reference evidence="2 3" key="1">
    <citation type="submission" date="2022-03" db="EMBL/GenBank/DDBJ databases">
        <title>Pseudonocardia alaer sp. nov., a novel actinomycete isolated from reed forest soil.</title>
        <authorList>
            <person name="Wang L."/>
        </authorList>
    </citation>
    <scope>NUCLEOTIDE SEQUENCE [LARGE SCALE GENOMIC DNA]</scope>
    <source>
        <strain evidence="2 3">Y-16303</strain>
    </source>
</reference>
<keyword evidence="3" id="KW-1185">Reference proteome</keyword>
<dbReference type="RefSeq" id="WP_241036606.1">
    <property type="nucleotide sequence ID" value="NZ_BAAAJF010000039.1"/>
</dbReference>
<organism evidence="2 3">
    <name type="scientific">Pseudonocardia alaniniphila</name>
    <dbReference type="NCBI Taxonomy" id="75291"/>
    <lineage>
        <taxon>Bacteria</taxon>
        <taxon>Bacillati</taxon>
        <taxon>Actinomycetota</taxon>
        <taxon>Actinomycetes</taxon>
        <taxon>Pseudonocardiales</taxon>
        <taxon>Pseudonocardiaceae</taxon>
        <taxon>Pseudonocardia</taxon>
    </lineage>
</organism>
<accession>A0ABS9TDF8</accession>
<dbReference type="EMBL" id="JAKXMK010000010">
    <property type="protein sequence ID" value="MCH6166580.1"/>
    <property type="molecule type" value="Genomic_DNA"/>
</dbReference>
<evidence type="ECO:0000256" key="1">
    <source>
        <dbReference type="SAM" id="MobiDB-lite"/>
    </source>
</evidence>
<comment type="caution">
    <text evidence="2">The sequence shown here is derived from an EMBL/GenBank/DDBJ whole genome shotgun (WGS) entry which is preliminary data.</text>
</comment>
<evidence type="ECO:0000313" key="3">
    <source>
        <dbReference type="Proteomes" id="UP001299970"/>
    </source>
</evidence>
<evidence type="ECO:0000313" key="2">
    <source>
        <dbReference type="EMBL" id="MCH6166580.1"/>
    </source>
</evidence>
<protein>
    <submittedName>
        <fullName evidence="2">Uncharacterized protein</fullName>
    </submittedName>
</protein>